<dbReference type="EMBL" id="CAJHIT010000009">
    <property type="protein sequence ID" value="CAD6505199.1"/>
    <property type="molecule type" value="Genomic_DNA"/>
</dbReference>
<proteinExistence type="predicted"/>
<organism evidence="1 2">
    <name type="scientific">Blumeria graminis f. sp. triticale</name>
    <dbReference type="NCBI Taxonomy" id="1689686"/>
    <lineage>
        <taxon>Eukaryota</taxon>
        <taxon>Fungi</taxon>
        <taxon>Dikarya</taxon>
        <taxon>Ascomycota</taxon>
        <taxon>Pezizomycotina</taxon>
        <taxon>Leotiomycetes</taxon>
        <taxon>Erysiphales</taxon>
        <taxon>Erysiphaceae</taxon>
        <taxon>Blumeria</taxon>
    </lineage>
</organism>
<reference evidence="1" key="1">
    <citation type="submission" date="2020-10" db="EMBL/GenBank/DDBJ databases">
        <authorList>
            <person name="Muller C M."/>
        </authorList>
    </citation>
    <scope>NUCLEOTIDE SEQUENCE</scope>
    <source>
        <strain evidence="1">THUN-12</strain>
    </source>
</reference>
<evidence type="ECO:0000313" key="2">
    <source>
        <dbReference type="Proteomes" id="UP000683417"/>
    </source>
</evidence>
<name>A0A9W4DNR9_BLUGR</name>
<dbReference type="AlphaFoldDB" id="A0A9W4DNR9"/>
<gene>
    <name evidence="1" type="ORF">BGTH12_LOCUS6557</name>
</gene>
<protein>
    <submittedName>
        <fullName evidence="1">BgTH12-00693</fullName>
    </submittedName>
</protein>
<evidence type="ECO:0000313" key="1">
    <source>
        <dbReference type="EMBL" id="CAD6505199.1"/>
    </source>
</evidence>
<sequence>MLVLLGKESQADIIAGLFYCFQSVLRARLTSSKLFFDIYIHIFKAAINGTMNFFRLSLFRLYCVDMPRFI</sequence>
<comment type="caution">
    <text evidence="1">The sequence shown here is derived from an EMBL/GenBank/DDBJ whole genome shotgun (WGS) entry which is preliminary data.</text>
</comment>
<dbReference type="Proteomes" id="UP000683417">
    <property type="component" value="Unassembled WGS sequence"/>
</dbReference>
<accession>A0A9W4DNR9</accession>